<evidence type="ECO:0000313" key="3">
    <source>
        <dbReference type="Proteomes" id="UP001162734"/>
    </source>
</evidence>
<reference evidence="3" key="1">
    <citation type="journal article" date="2022" name="Int. J. Syst. Evol. Microbiol.">
        <title>Anaeromyxobacter oryzae sp. nov., Anaeromyxobacter diazotrophicus sp. nov. and Anaeromyxobacter paludicola sp. nov., isolated from paddy soils.</title>
        <authorList>
            <person name="Itoh H."/>
            <person name="Xu Z."/>
            <person name="Mise K."/>
            <person name="Masuda Y."/>
            <person name="Ushijima N."/>
            <person name="Hayakawa C."/>
            <person name="Shiratori Y."/>
            <person name="Senoo K."/>
        </authorList>
    </citation>
    <scope>NUCLEOTIDE SEQUENCE [LARGE SCALE GENOMIC DNA]</scope>
    <source>
        <strain evidence="3">Red630</strain>
    </source>
</reference>
<protein>
    <recommendedName>
        <fullName evidence="1">Bacterial repeat domain-containing protein</fullName>
    </recommendedName>
</protein>
<organism evidence="2 3">
    <name type="scientific">Anaeromyxobacter paludicola</name>
    <dbReference type="NCBI Taxonomy" id="2918171"/>
    <lineage>
        <taxon>Bacteria</taxon>
        <taxon>Pseudomonadati</taxon>
        <taxon>Myxococcota</taxon>
        <taxon>Myxococcia</taxon>
        <taxon>Myxococcales</taxon>
        <taxon>Cystobacterineae</taxon>
        <taxon>Anaeromyxobacteraceae</taxon>
        <taxon>Anaeromyxobacter</taxon>
    </lineage>
</organism>
<evidence type="ECO:0000259" key="1">
    <source>
        <dbReference type="Pfam" id="PF18998"/>
    </source>
</evidence>
<evidence type="ECO:0000313" key="2">
    <source>
        <dbReference type="EMBL" id="BDG08565.1"/>
    </source>
</evidence>
<dbReference type="InterPro" id="IPR016186">
    <property type="entry name" value="C-type_lectin-like/link_sf"/>
</dbReference>
<feature type="domain" description="Bacterial repeat" evidence="1">
    <location>
        <begin position="143"/>
        <end position="192"/>
    </location>
</feature>
<dbReference type="InterPro" id="IPR016187">
    <property type="entry name" value="CTDL_fold"/>
</dbReference>
<gene>
    <name evidence="2" type="ORF">AMPC_16780</name>
</gene>
<name>A0ABN6N963_9BACT</name>
<dbReference type="Proteomes" id="UP001162734">
    <property type="component" value="Chromosome"/>
</dbReference>
<feature type="domain" description="Bacterial repeat" evidence="1">
    <location>
        <begin position="54"/>
        <end position="109"/>
    </location>
</feature>
<accession>A0ABN6N963</accession>
<proteinExistence type="predicted"/>
<dbReference type="SUPFAM" id="SSF56436">
    <property type="entry name" value="C-type lectin-like"/>
    <property type="match status" value="2"/>
</dbReference>
<sequence length="529" mass="54365">MGWSGDCAGSGACRLTLDRDRAVVADFDAGVSLTVGLAGEGSGWVTADGLACAVGACSGTYRKGAQITVTPVPDPTDVASFFSGWDGVCSGTGSCSLTLDGDTAVTANFGLLRHNLSVSIRHDGGGTGRVVSDPPGISCDAGTCSGSFVLGRTIKLSAAPGSARFVRWGGACSGTGTCQFTGTADATVSAVFLGANYVFATSTDFLPNDVSLTRADAECAARATAAGLPGTYVAWMSTSTVAARDRLGSSQGWVRLDGLPFADSVASIIAGQQKYPVLFDENQRPLARPDVLTGTNMDGTLAAGYNCGDWSNTTDNVIMGKVTTGGRSFSQEAYTACSSGLRYHVYCFGTDVTATLPPSTPQGRIAFVSNSELQGNASGLPEFDLLCEEEAIAAGLTGSYKALVATSTASAISRFDLTGAPWVRPDGVQVAATPSDLASGNLLAPLNLWADGSYRQPFRAWSGSAIPAAIGSIATTCSDWTDATLAWHGAYGSPDFTSASAYEYPAMSFFGGGFTGQCDWFASVYCLQE</sequence>
<dbReference type="InterPro" id="IPR044060">
    <property type="entry name" value="Bacterial_rp_domain"/>
</dbReference>
<keyword evidence="3" id="KW-1185">Reference proteome</keyword>
<dbReference type="EMBL" id="AP025592">
    <property type="protein sequence ID" value="BDG08565.1"/>
    <property type="molecule type" value="Genomic_DNA"/>
</dbReference>
<dbReference type="Gene3D" id="3.10.100.10">
    <property type="entry name" value="Mannose-Binding Protein A, subunit A"/>
    <property type="match status" value="2"/>
</dbReference>
<dbReference type="Pfam" id="PF18998">
    <property type="entry name" value="Flg_new_2"/>
    <property type="match status" value="2"/>
</dbReference>